<evidence type="ECO:0000313" key="2">
    <source>
        <dbReference type="Proteomes" id="UP000234512"/>
    </source>
</evidence>
<organism evidence="1 2">
    <name type="scientific">Lacticaseibacillus paracasei</name>
    <name type="common">Lactobacillus paracasei</name>
    <dbReference type="NCBI Taxonomy" id="1597"/>
    <lineage>
        <taxon>Bacteria</taxon>
        <taxon>Bacillati</taxon>
        <taxon>Bacillota</taxon>
        <taxon>Bacilli</taxon>
        <taxon>Lactobacillales</taxon>
        <taxon>Lactobacillaceae</taxon>
        <taxon>Lacticaseibacillus</taxon>
    </lineage>
</organism>
<proteinExistence type="predicted"/>
<accession>A0A5Q8BTB1</accession>
<gene>
    <name evidence="1" type="ORF">C0Q90_15405</name>
</gene>
<dbReference type="AlphaFoldDB" id="A0A5Q8BTB1"/>
<dbReference type="EMBL" id="PKQJ01000036">
    <property type="protein sequence ID" value="PLC44957.1"/>
    <property type="molecule type" value="Genomic_DNA"/>
</dbReference>
<name>A0A5Q8BTB1_LACPA</name>
<dbReference type="KEGG" id="lcs:LCBD_0639"/>
<sequence length="106" mass="12145">MFLSLLQKPDMMLSLSTLKSANQLASEFPFTPTELAKKTHYSNWQLLYKDIDAISKKYSVDIRGTNNQFHASISGGINRYSKVALKLLLDYQEGNSLEKYFDESEQ</sequence>
<dbReference type="Proteomes" id="UP000234512">
    <property type="component" value="Unassembled WGS sequence"/>
</dbReference>
<protein>
    <submittedName>
        <fullName evidence="1">Uncharacterized protein</fullName>
    </submittedName>
</protein>
<evidence type="ECO:0000313" key="1">
    <source>
        <dbReference type="EMBL" id="PLC44957.1"/>
    </source>
</evidence>
<dbReference type="KEGG" id="lce:LC2W_0641"/>
<comment type="caution">
    <text evidence="1">The sequence shown here is derived from an EMBL/GenBank/DDBJ whole genome shotgun (WGS) entry which is preliminary data.</text>
</comment>
<reference evidence="1 2" key="1">
    <citation type="journal article" date="2018" name="Genome Announc.">
        <title>Draft Genome Sequence of Lactobacillus paracasei DUP 13076, Which Exhibits Potent Antipathogenic Effects against Salmonella enterica Serovars Enteritidis, Typhimurium, and Heidelberg.</title>
        <authorList>
            <person name="Muyyarikkandy M.S."/>
            <person name="Alqahtani F.H."/>
            <person name="Mandoiu I."/>
            <person name="Amalaradjou M.A."/>
        </authorList>
    </citation>
    <scope>NUCLEOTIDE SEQUENCE [LARGE SCALE GENOMIC DNA]</scope>
    <source>
        <strain evidence="1 2">DUP 13076</strain>
    </source>
</reference>
<accession>K0N621</accession>